<dbReference type="InterPro" id="IPR008271">
    <property type="entry name" value="Ser/Thr_kinase_AS"/>
</dbReference>
<dbReference type="PROSITE" id="PS00108">
    <property type="entry name" value="PROTEIN_KINASE_ST"/>
    <property type="match status" value="1"/>
</dbReference>
<dbReference type="STRING" id="400682.A0A1X7V3D7"/>
<dbReference type="PROSITE" id="PS50219">
    <property type="entry name" value="CNH"/>
    <property type="match status" value="1"/>
</dbReference>
<dbReference type="PANTHER" id="PTHR48012">
    <property type="entry name" value="STERILE20-LIKE KINASE, ISOFORM B-RELATED"/>
    <property type="match status" value="1"/>
</dbReference>
<feature type="domain" description="CNH" evidence="14">
    <location>
        <begin position="411"/>
        <end position="722"/>
    </location>
</feature>
<keyword evidence="16" id="KW-1185">Reference proteome</keyword>
<dbReference type="EnsemblMetazoa" id="XM_019995289.1">
    <property type="protein sequence ID" value="XP_019850848.1"/>
    <property type="gene ID" value="LOC100641801"/>
</dbReference>
<keyword evidence="6 9" id="KW-0547">Nucleotide-binding</keyword>
<keyword evidence="5 9" id="KW-0808">Transferase</keyword>
<dbReference type="SUPFAM" id="SSF56112">
    <property type="entry name" value="Protein kinase-like (PK-like)"/>
    <property type="match status" value="1"/>
</dbReference>
<evidence type="ECO:0000313" key="15">
    <source>
        <dbReference type="EnsemblMetazoa" id="Aqu2.1.34481_001"/>
    </source>
</evidence>
<dbReference type="SMART" id="SM00220">
    <property type="entry name" value="S_TKc"/>
    <property type="match status" value="1"/>
</dbReference>
<organism evidence="15">
    <name type="scientific">Amphimedon queenslandica</name>
    <name type="common">Sponge</name>
    <dbReference type="NCBI Taxonomy" id="400682"/>
    <lineage>
        <taxon>Eukaryota</taxon>
        <taxon>Metazoa</taxon>
        <taxon>Porifera</taxon>
        <taxon>Demospongiae</taxon>
        <taxon>Heteroscleromorpha</taxon>
        <taxon>Haplosclerida</taxon>
        <taxon>Niphatidae</taxon>
        <taxon>Amphimedon</taxon>
    </lineage>
</organism>
<keyword evidence="7 9" id="KW-0418">Kinase</keyword>
<dbReference type="OrthoDB" id="8693905at2759"/>
<evidence type="ECO:0000256" key="5">
    <source>
        <dbReference type="ARBA" id="ARBA00022679"/>
    </source>
</evidence>
<reference evidence="15" key="2">
    <citation type="submission" date="2017-05" db="UniProtKB">
        <authorList>
            <consortium name="EnsemblMetazoa"/>
        </authorList>
    </citation>
    <scope>IDENTIFICATION</scope>
</reference>
<comment type="catalytic activity">
    <reaction evidence="9">
        <text>L-threonyl-[protein] + ATP = O-phospho-L-threonyl-[protein] + ADP + H(+)</text>
        <dbReference type="Rhea" id="RHEA:46608"/>
        <dbReference type="Rhea" id="RHEA-COMP:11060"/>
        <dbReference type="Rhea" id="RHEA-COMP:11605"/>
        <dbReference type="ChEBI" id="CHEBI:15378"/>
        <dbReference type="ChEBI" id="CHEBI:30013"/>
        <dbReference type="ChEBI" id="CHEBI:30616"/>
        <dbReference type="ChEBI" id="CHEBI:61977"/>
        <dbReference type="ChEBI" id="CHEBI:456216"/>
        <dbReference type="EC" id="2.7.11.1"/>
    </reaction>
</comment>
<dbReference type="Proteomes" id="UP000007879">
    <property type="component" value="Unassembled WGS sequence"/>
</dbReference>
<keyword evidence="4" id="KW-0597">Phosphoprotein</keyword>
<dbReference type="FunFam" id="1.10.510.10:FF:000031">
    <property type="entry name" value="Mitogen-activated protein kinase kinase kinase kinase"/>
    <property type="match status" value="1"/>
</dbReference>
<comment type="function">
    <text evidence="9">Serine/threonine kinase that plays a role in the response to environmental stress. Appears to act upstream of the JUN N-terminal pathway.</text>
</comment>
<feature type="active site" description="Proton acceptor" evidence="10">
    <location>
        <position position="139"/>
    </location>
</feature>
<dbReference type="SMART" id="SM00036">
    <property type="entry name" value="CNH"/>
    <property type="match status" value="1"/>
</dbReference>
<gene>
    <name evidence="15" type="primary">100641801</name>
</gene>
<evidence type="ECO:0000259" key="14">
    <source>
        <dbReference type="PROSITE" id="PS50219"/>
    </source>
</evidence>
<dbReference type="Pfam" id="PF00780">
    <property type="entry name" value="CNH"/>
    <property type="match status" value="1"/>
</dbReference>
<dbReference type="PROSITE" id="PS50011">
    <property type="entry name" value="PROTEIN_KINASE_DOM"/>
    <property type="match status" value="1"/>
</dbReference>
<dbReference type="InterPro" id="IPR050629">
    <property type="entry name" value="STE20/SPS1-PAK"/>
</dbReference>
<dbReference type="InterPro" id="IPR017441">
    <property type="entry name" value="Protein_kinase_ATP_BS"/>
</dbReference>
<dbReference type="InterPro" id="IPR021160">
    <property type="entry name" value="MAPKKKK"/>
</dbReference>
<evidence type="ECO:0000259" key="13">
    <source>
        <dbReference type="PROSITE" id="PS50011"/>
    </source>
</evidence>
<feature type="binding site" evidence="11 12">
    <location>
        <position position="47"/>
    </location>
    <ligand>
        <name>ATP</name>
        <dbReference type="ChEBI" id="CHEBI:30616"/>
    </ligand>
</feature>
<dbReference type="Pfam" id="PF00069">
    <property type="entry name" value="Pkinase"/>
    <property type="match status" value="1"/>
</dbReference>
<comment type="cofactor">
    <cofactor evidence="1 9">
        <name>Mg(2+)</name>
        <dbReference type="ChEBI" id="CHEBI:18420"/>
    </cofactor>
</comment>
<evidence type="ECO:0000313" key="16">
    <source>
        <dbReference type="Proteomes" id="UP000007879"/>
    </source>
</evidence>
<dbReference type="GO" id="GO:0008349">
    <property type="term" value="F:MAP kinase kinase kinase kinase activity"/>
    <property type="evidence" value="ECO:0007669"/>
    <property type="project" value="InterPro"/>
</dbReference>
<dbReference type="PIRSF" id="PIRSF038172">
    <property type="entry name" value="MAPKKKK"/>
    <property type="match status" value="1"/>
</dbReference>
<feature type="domain" description="Protein kinase" evidence="13">
    <location>
        <begin position="18"/>
        <end position="276"/>
    </location>
</feature>
<dbReference type="AlphaFoldDB" id="A0A1X7V3D7"/>
<evidence type="ECO:0000256" key="2">
    <source>
        <dbReference type="ARBA" id="ARBA00008874"/>
    </source>
</evidence>
<comment type="catalytic activity">
    <reaction evidence="9">
        <text>L-seryl-[protein] + ATP = O-phospho-L-seryl-[protein] + ADP + H(+)</text>
        <dbReference type="Rhea" id="RHEA:17989"/>
        <dbReference type="Rhea" id="RHEA-COMP:9863"/>
        <dbReference type="Rhea" id="RHEA-COMP:11604"/>
        <dbReference type="ChEBI" id="CHEBI:15378"/>
        <dbReference type="ChEBI" id="CHEBI:29999"/>
        <dbReference type="ChEBI" id="CHEBI:30616"/>
        <dbReference type="ChEBI" id="CHEBI:83421"/>
        <dbReference type="ChEBI" id="CHEBI:456216"/>
        <dbReference type="EC" id="2.7.11.1"/>
    </reaction>
</comment>
<dbReference type="EnsemblMetazoa" id="Aqu2.1.34481_001">
    <property type="protein sequence ID" value="Aqu2.1.34481_001"/>
    <property type="gene ID" value="Aqu2.1.34481"/>
</dbReference>
<dbReference type="GO" id="GO:0005524">
    <property type="term" value="F:ATP binding"/>
    <property type="evidence" value="ECO:0007669"/>
    <property type="project" value="UniProtKB-UniRule"/>
</dbReference>
<comment type="similarity">
    <text evidence="2 9">Belongs to the protein kinase superfamily. STE Ser/Thr protein kinase family. STE20 subfamily.</text>
</comment>
<feature type="binding site" evidence="11">
    <location>
        <begin position="24"/>
        <end position="32"/>
    </location>
    <ligand>
        <name>ATP</name>
        <dbReference type="ChEBI" id="CHEBI:30616"/>
    </ligand>
</feature>
<dbReference type="InParanoid" id="A0A1X7V3D7"/>
<dbReference type="EC" id="2.7.11.1" evidence="9"/>
<proteinExistence type="inferred from homology"/>
<dbReference type="eggNOG" id="KOG0576">
    <property type="taxonomic scope" value="Eukaryota"/>
</dbReference>
<name>A0A1X7V3D7_AMPQE</name>
<dbReference type="InterPro" id="IPR011009">
    <property type="entry name" value="Kinase-like_dom_sf"/>
</dbReference>
<evidence type="ECO:0000256" key="1">
    <source>
        <dbReference type="ARBA" id="ARBA00001946"/>
    </source>
</evidence>
<sequence length="747" mass="83130">MASTLLPEIQLKDPVQDFELLSQIGSGGYGVVYKAKTVSDGQLCALKIIKIKAGEDFNLIQKEISILSHCKHPNIVGYYSSYLRKDKLWISMEFCEAGSLYNMMHVQHSGLNELQIAFVCKETLQGLTYLHERNILHRDIKSANILLTHDTVVKLADFGIATQLTQTMGKRKTFIGTPYWMAPEVAAVDKKGGYNQKCDIWSLGITAIELAEMQPPMNDLHPFRALQLLTKRAFQPPGLQHKNKWSNNFHDFISHCLKKDTSKRPTARDLLKDDFVKRDLSGLLMGPLMKAFEASSTASAPPDDQSDFELGQPRKRIASIARKKTAGQASTLAIPGLQLTPTKGTLQEAIPAWLEVVAESNDRKGIKPTTSPPCTSPVDTTLRSIANGGVANGGVEERGRACFTKIFKGCPLQVHCAGSWIHPIREVLFVLLGTQEGLFYLQVNREGDPIIEQMSPRSCLWLRVVENVLVWLSDSDHMISMTNLILLFQNEQEIAARRGGGGGGKDGETFRRNRRIRHSSKIKDSIGCFKCSIVVNPYNKEKYLIAAVPKGILLMQWYQISHAFMLVKLFECSLPSPLVLFEAFVLTQEDEYPTICVGVNTSTGDNVLFNTISLNPSSSSITVSHNSDITKLEQVEKDTILILDSHCAKFVDISGSLKAPEEKMASSLYFDKESVMMVYLQNYVLSFNDHGLQGKSLLTEQVTAEVIDHSKKFKLLCSDGTIIVETKRADNPSYPSSLYLLESEEAT</sequence>
<protein>
    <recommendedName>
        <fullName evidence="9">Mitogen-activated protein kinase kinase kinase kinase</fullName>
        <ecNumber evidence="9">2.7.11.1</ecNumber>
    </recommendedName>
</protein>
<evidence type="ECO:0000256" key="8">
    <source>
        <dbReference type="ARBA" id="ARBA00022840"/>
    </source>
</evidence>
<dbReference type="KEGG" id="aqu:100641801"/>
<dbReference type="Gene3D" id="1.10.510.10">
    <property type="entry name" value="Transferase(Phosphotransferase) domain 1"/>
    <property type="match status" value="1"/>
</dbReference>
<evidence type="ECO:0000256" key="9">
    <source>
        <dbReference type="PIRNR" id="PIRNR038172"/>
    </source>
</evidence>
<keyword evidence="8 9" id="KW-0067">ATP-binding</keyword>
<keyword evidence="3 9" id="KW-0723">Serine/threonine-protein kinase</keyword>
<dbReference type="GO" id="GO:0005737">
    <property type="term" value="C:cytoplasm"/>
    <property type="evidence" value="ECO:0007669"/>
    <property type="project" value="TreeGrafter"/>
</dbReference>
<evidence type="ECO:0000256" key="12">
    <source>
        <dbReference type="PROSITE-ProRule" id="PRU10141"/>
    </source>
</evidence>
<evidence type="ECO:0000256" key="4">
    <source>
        <dbReference type="ARBA" id="ARBA00022553"/>
    </source>
</evidence>
<evidence type="ECO:0000256" key="6">
    <source>
        <dbReference type="ARBA" id="ARBA00022741"/>
    </source>
</evidence>
<evidence type="ECO:0000256" key="7">
    <source>
        <dbReference type="ARBA" id="ARBA00022777"/>
    </source>
</evidence>
<evidence type="ECO:0000256" key="3">
    <source>
        <dbReference type="ARBA" id="ARBA00022527"/>
    </source>
</evidence>
<dbReference type="InterPro" id="IPR001180">
    <property type="entry name" value="CNH_dom"/>
</dbReference>
<dbReference type="PROSITE" id="PS00107">
    <property type="entry name" value="PROTEIN_KINASE_ATP"/>
    <property type="match status" value="1"/>
</dbReference>
<evidence type="ECO:0000256" key="10">
    <source>
        <dbReference type="PIRSR" id="PIRSR038172-1"/>
    </source>
</evidence>
<reference evidence="16" key="1">
    <citation type="journal article" date="2010" name="Nature">
        <title>The Amphimedon queenslandica genome and the evolution of animal complexity.</title>
        <authorList>
            <person name="Srivastava M."/>
            <person name="Simakov O."/>
            <person name="Chapman J."/>
            <person name="Fahey B."/>
            <person name="Gauthier M.E."/>
            <person name="Mitros T."/>
            <person name="Richards G.S."/>
            <person name="Conaco C."/>
            <person name="Dacre M."/>
            <person name="Hellsten U."/>
            <person name="Larroux C."/>
            <person name="Putnam N.H."/>
            <person name="Stanke M."/>
            <person name="Adamska M."/>
            <person name="Darling A."/>
            <person name="Degnan S.M."/>
            <person name="Oakley T.H."/>
            <person name="Plachetzki D.C."/>
            <person name="Zhai Y."/>
            <person name="Adamski M."/>
            <person name="Calcino A."/>
            <person name="Cummins S.F."/>
            <person name="Goodstein D.M."/>
            <person name="Harris C."/>
            <person name="Jackson D.J."/>
            <person name="Leys S.P."/>
            <person name="Shu S."/>
            <person name="Woodcroft B.J."/>
            <person name="Vervoort M."/>
            <person name="Kosik K.S."/>
            <person name="Manning G."/>
            <person name="Degnan B.M."/>
            <person name="Rokhsar D.S."/>
        </authorList>
    </citation>
    <scope>NUCLEOTIDE SEQUENCE [LARGE SCALE GENOMIC DNA]</scope>
</reference>
<accession>A0A1X7V3D7</accession>
<dbReference type="InterPro" id="IPR000719">
    <property type="entry name" value="Prot_kinase_dom"/>
</dbReference>
<evidence type="ECO:0000256" key="11">
    <source>
        <dbReference type="PIRSR" id="PIRSR038172-2"/>
    </source>
</evidence>
<dbReference type="PANTHER" id="PTHR48012:SF18">
    <property type="entry name" value="HAPPYHOUR, ISOFORM A"/>
    <property type="match status" value="1"/>
</dbReference>